<name>A0ABW1E9L0_9ACTN</name>
<evidence type="ECO:0000313" key="1">
    <source>
        <dbReference type="EMBL" id="MFC5857185.1"/>
    </source>
</evidence>
<reference evidence="2" key="1">
    <citation type="journal article" date="2019" name="Int. J. Syst. Evol. Microbiol.">
        <title>The Global Catalogue of Microorganisms (GCM) 10K type strain sequencing project: providing services to taxonomists for standard genome sequencing and annotation.</title>
        <authorList>
            <consortium name="The Broad Institute Genomics Platform"/>
            <consortium name="The Broad Institute Genome Sequencing Center for Infectious Disease"/>
            <person name="Wu L."/>
            <person name="Ma J."/>
        </authorList>
    </citation>
    <scope>NUCLEOTIDE SEQUENCE [LARGE SCALE GENOMIC DNA]</scope>
    <source>
        <strain evidence="2">JCM 10411</strain>
    </source>
</reference>
<keyword evidence="2" id="KW-1185">Reference proteome</keyword>
<accession>A0ABW1E9L0</accession>
<dbReference type="RefSeq" id="WP_381371584.1">
    <property type="nucleotide sequence ID" value="NZ_JBHSOA010000166.1"/>
</dbReference>
<dbReference type="EMBL" id="JBHSOA010000166">
    <property type="protein sequence ID" value="MFC5857185.1"/>
    <property type="molecule type" value="Genomic_DNA"/>
</dbReference>
<comment type="caution">
    <text evidence="1">The sequence shown here is derived from an EMBL/GenBank/DDBJ whole genome shotgun (WGS) entry which is preliminary data.</text>
</comment>
<gene>
    <name evidence="1" type="ORF">ACFPZI_37175</name>
</gene>
<dbReference type="Proteomes" id="UP001596180">
    <property type="component" value="Unassembled WGS sequence"/>
</dbReference>
<proteinExistence type="predicted"/>
<protein>
    <submittedName>
        <fullName evidence="1">Uncharacterized protein</fullName>
    </submittedName>
</protein>
<evidence type="ECO:0000313" key="2">
    <source>
        <dbReference type="Proteomes" id="UP001596180"/>
    </source>
</evidence>
<sequence length="81" mass="9229">MLAQVHQTDERALVRRELAAAVTLASEDTKYSISGGELNIRKTGKTSWADSRFKEKYVADDDQTRRFLRSFLHVLDTDGIE</sequence>
<organism evidence="1 2">
    <name type="scientific">Streptomyces chlorus</name>
    <dbReference type="NCBI Taxonomy" id="887452"/>
    <lineage>
        <taxon>Bacteria</taxon>
        <taxon>Bacillati</taxon>
        <taxon>Actinomycetota</taxon>
        <taxon>Actinomycetes</taxon>
        <taxon>Kitasatosporales</taxon>
        <taxon>Streptomycetaceae</taxon>
        <taxon>Streptomyces</taxon>
    </lineage>
</organism>